<evidence type="ECO:0000313" key="2">
    <source>
        <dbReference type="Proteomes" id="UP001156666"/>
    </source>
</evidence>
<protein>
    <recommendedName>
        <fullName evidence="3">DUF4440 domain-containing protein</fullName>
    </recommendedName>
</protein>
<evidence type="ECO:0000313" key="1">
    <source>
        <dbReference type="EMBL" id="GLR20176.1"/>
    </source>
</evidence>
<accession>A0AA37SSE8</accession>
<comment type="caution">
    <text evidence="1">The sequence shown here is derived from an EMBL/GenBank/DDBJ whole genome shotgun (WGS) entry which is preliminary data.</text>
</comment>
<evidence type="ECO:0008006" key="3">
    <source>
        <dbReference type="Google" id="ProtNLM"/>
    </source>
</evidence>
<keyword evidence="2" id="KW-1185">Reference proteome</keyword>
<dbReference type="SUPFAM" id="SSF54427">
    <property type="entry name" value="NTF2-like"/>
    <property type="match status" value="1"/>
</dbReference>
<dbReference type="InterPro" id="IPR032710">
    <property type="entry name" value="NTF2-like_dom_sf"/>
</dbReference>
<proteinExistence type="predicted"/>
<dbReference type="AlphaFoldDB" id="A0AA37SSE8"/>
<dbReference type="EMBL" id="BSOH01000037">
    <property type="protein sequence ID" value="GLR20176.1"/>
    <property type="molecule type" value="Genomic_DNA"/>
</dbReference>
<name>A0AA37SSE8_9BACT</name>
<reference evidence="1" key="1">
    <citation type="journal article" date="2014" name="Int. J. Syst. Evol. Microbiol.">
        <title>Complete genome sequence of Corynebacterium casei LMG S-19264T (=DSM 44701T), isolated from a smear-ripened cheese.</title>
        <authorList>
            <consortium name="US DOE Joint Genome Institute (JGI-PGF)"/>
            <person name="Walter F."/>
            <person name="Albersmeier A."/>
            <person name="Kalinowski J."/>
            <person name="Ruckert C."/>
        </authorList>
    </citation>
    <scope>NUCLEOTIDE SEQUENCE</scope>
    <source>
        <strain evidence="1">NBRC 108769</strain>
    </source>
</reference>
<dbReference type="Proteomes" id="UP001156666">
    <property type="component" value="Unassembled WGS sequence"/>
</dbReference>
<gene>
    <name evidence="1" type="ORF">GCM10007940_47920</name>
</gene>
<sequence>MKLGIELFVILNSFKLSMMGFKIQALILFTTLSFLAHGQAGTIKIINNISDALFENRIIYQTKVGLDSSITYMLIDYVGLSDQRYKGLIIKDSTQVLLEWIEINNDTLQDLDPIDLKRKEWIRTCNQHNAEELVRNFYASDALYYNHKPLIQGTDAIIAEYSYMNNPNYSLNLVPLIVEAVNHNVVFEIGRCEGSYHGKYILIWEKNKNDSWLVKFDANL</sequence>
<organism evidence="1 2">
    <name type="scientific">Portibacter lacus</name>
    <dbReference type="NCBI Taxonomy" id="1099794"/>
    <lineage>
        <taxon>Bacteria</taxon>
        <taxon>Pseudomonadati</taxon>
        <taxon>Bacteroidota</taxon>
        <taxon>Saprospiria</taxon>
        <taxon>Saprospirales</taxon>
        <taxon>Haliscomenobacteraceae</taxon>
        <taxon>Portibacter</taxon>
    </lineage>
</organism>
<dbReference type="Gene3D" id="3.10.450.50">
    <property type="match status" value="1"/>
</dbReference>
<reference evidence="1" key="2">
    <citation type="submission" date="2023-01" db="EMBL/GenBank/DDBJ databases">
        <title>Draft genome sequence of Portibacter lacus strain NBRC 108769.</title>
        <authorList>
            <person name="Sun Q."/>
            <person name="Mori K."/>
        </authorList>
    </citation>
    <scope>NUCLEOTIDE SEQUENCE</scope>
    <source>
        <strain evidence="1">NBRC 108769</strain>
    </source>
</reference>